<accession>A0A9X0YWT5</accession>
<evidence type="ECO:0000313" key="2">
    <source>
        <dbReference type="Proteomes" id="UP001138793"/>
    </source>
</evidence>
<dbReference type="RefSeq" id="WP_210095962.1">
    <property type="nucleotide sequence ID" value="NZ_JAGGMB010000028.1"/>
</dbReference>
<comment type="caution">
    <text evidence="1">The sequence shown here is derived from an EMBL/GenBank/DDBJ whole genome shotgun (WGS) entry which is preliminary data.</text>
</comment>
<proteinExistence type="predicted"/>
<keyword evidence="2" id="KW-1185">Reference proteome</keyword>
<organism evidence="1 2">
    <name type="scientific">Oceanobacillus polygoni</name>
    <dbReference type="NCBI Taxonomy" id="1235259"/>
    <lineage>
        <taxon>Bacteria</taxon>
        <taxon>Bacillati</taxon>
        <taxon>Bacillota</taxon>
        <taxon>Bacilli</taxon>
        <taxon>Bacillales</taxon>
        <taxon>Bacillaceae</taxon>
        <taxon>Oceanobacillus</taxon>
    </lineage>
</organism>
<evidence type="ECO:0000313" key="1">
    <source>
        <dbReference type="EMBL" id="MBP2080118.1"/>
    </source>
</evidence>
<dbReference type="AlphaFoldDB" id="A0A9X0YWT5"/>
<reference evidence="1" key="1">
    <citation type="submission" date="2021-03" db="EMBL/GenBank/DDBJ databases">
        <title>Genomic Encyclopedia of Type Strains, Phase IV (KMG-IV): sequencing the most valuable type-strain genomes for metagenomic binning, comparative biology and taxonomic classification.</title>
        <authorList>
            <person name="Goeker M."/>
        </authorList>
    </citation>
    <scope>NUCLEOTIDE SEQUENCE</scope>
    <source>
        <strain evidence="1">DSM 107338</strain>
    </source>
</reference>
<dbReference type="Proteomes" id="UP001138793">
    <property type="component" value="Unassembled WGS sequence"/>
</dbReference>
<name>A0A9X0YWT5_9BACI</name>
<dbReference type="EMBL" id="JAGGMB010000028">
    <property type="protein sequence ID" value="MBP2080118.1"/>
    <property type="molecule type" value="Genomic_DNA"/>
</dbReference>
<gene>
    <name evidence="1" type="ORF">J2Z64_004430</name>
</gene>
<protein>
    <submittedName>
        <fullName evidence="1">Uncharacterized protein</fullName>
    </submittedName>
</protein>
<sequence>MEKIYEIVVKEIELNQVDVIRSPEVGADVARHLVQTPSIWTNCLISEICFP</sequence>